<proteinExistence type="predicted"/>
<keyword evidence="3" id="KW-1185">Reference proteome</keyword>
<dbReference type="EMBL" id="KL363248">
    <property type="protein sequence ID" value="KFD50796.1"/>
    <property type="molecule type" value="Genomic_DNA"/>
</dbReference>
<evidence type="ECO:0000256" key="1">
    <source>
        <dbReference type="SAM" id="MobiDB-lite"/>
    </source>
</evidence>
<accession>A0A085M0Q0</accession>
<dbReference type="Proteomes" id="UP000030764">
    <property type="component" value="Unassembled WGS sequence"/>
</dbReference>
<sequence length="210" mass="23173">MSESTVLADCSSPSTPSGEHSSVANLKGNECRDANLGARRSSTKFVHCNLVENDRNCRRPAASSISKKRFARITAELKLNVRLRNVQFDTVNVCRYHRRLFYGSATANAAAETKRLEDVTAYGIVKAAVLKMSPKAVRRYRKTYGIDVDSSLPDEEVTDLIVKHCLSLPMDPNETVYESLRILMSSTPVDSGGEEECGDIKSAQMSYSLS</sequence>
<dbReference type="AlphaFoldDB" id="A0A085M0Q0"/>
<reference evidence="2 3" key="1">
    <citation type="journal article" date="2014" name="Nat. Genet.">
        <title>Genome and transcriptome of the porcine whipworm Trichuris suis.</title>
        <authorList>
            <person name="Jex A.R."/>
            <person name="Nejsum P."/>
            <person name="Schwarz E.M."/>
            <person name="Hu L."/>
            <person name="Young N.D."/>
            <person name="Hall R.S."/>
            <person name="Korhonen P.K."/>
            <person name="Liao S."/>
            <person name="Thamsborg S."/>
            <person name="Xia J."/>
            <person name="Xu P."/>
            <person name="Wang S."/>
            <person name="Scheerlinck J.P."/>
            <person name="Hofmann A."/>
            <person name="Sternberg P.W."/>
            <person name="Wang J."/>
            <person name="Gasser R.B."/>
        </authorList>
    </citation>
    <scope>NUCLEOTIDE SEQUENCE [LARGE SCALE GENOMIC DNA]</scope>
    <source>
        <strain evidence="2">DCEP-RM93M</strain>
    </source>
</reference>
<organism evidence="2 3">
    <name type="scientific">Trichuris suis</name>
    <name type="common">pig whipworm</name>
    <dbReference type="NCBI Taxonomy" id="68888"/>
    <lineage>
        <taxon>Eukaryota</taxon>
        <taxon>Metazoa</taxon>
        <taxon>Ecdysozoa</taxon>
        <taxon>Nematoda</taxon>
        <taxon>Enoplea</taxon>
        <taxon>Dorylaimia</taxon>
        <taxon>Trichinellida</taxon>
        <taxon>Trichuridae</taxon>
        <taxon>Trichuris</taxon>
    </lineage>
</organism>
<gene>
    <name evidence="2" type="ORF">M513_08337</name>
</gene>
<feature type="compositionally biased region" description="Low complexity" evidence="1">
    <location>
        <begin position="11"/>
        <end position="22"/>
    </location>
</feature>
<evidence type="ECO:0000313" key="2">
    <source>
        <dbReference type="EMBL" id="KFD50796.1"/>
    </source>
</evidence>
<protein>
    <submittedName>
        <fullName evidence="2">Uncharacterized protein</fullName>
    </submittedName>
</protein>
<evidence type="ECO:0000313" key="3">
    <source>
        <dbReference type="Proteomes" id="UP000030764"/>
    </source>
</evidence>
<name>A0A085M0Q0_9BILA</name>
<feature type="region of interest" description="Disordered" evidence="1">
    <location>
        <begin position="1"/>
        <end position="25"/>
    </location>
</feature>